<gene>
    <name evidence="1" type="primary">rpoB_10</name>
    <name evidence="1" type="ORF">CM83_16816</name>
</gene>
<dbReference type="EMBL" id="GBHO01021818">
    <property type="protein sequence ID" value="JAG21786.1"/>
    <property type="molecule type" value="Transcribed_RNA"/>
</dbReference>
<feature type="non-terminal residue" evidence="1">
    <location>
        <position position="121"/>
    </location>
</feature>
<dbReference type="AlphaFoldDB" id="A0A0A9XQ80"/>
<keyword evidence="1" id="KW-0240">DNA-directed RNA polymerase</keyword>
<reference evidence="1" key="1">
    <citation type="journal article" date="2014" name="PLoS ONE">
        <title>Transcriptome-Based Identification of ABC Transporters in the Western Tarnished Plant Bug Lygus hesperus.</title>
        <authorList>
            <person name="Hull J.J."/>
            <person name="Chaney K."/>
            <person name="Geib S.M."/>
            <person name="Fabrick J.A."/>
            <person name="Brent C.S."/>
            <person name="Walsh D."/>
            <person name="Lavine L.C."/>
        </authorList>
    </citation>
    <scope>NUCLEOTIDE SEQUENCE</scope>
</reference>
<protein>
    <submittedName>
        <fullName evidence="1">DNA-directed RNA polymerase subunit beta</fullName>
    </submittedName>
</protein>
<sequence length="121" mass="13932">MSRHSFLLVNSVVTQSHLRSYTVTRSGSLLSRRHCLHHGNRSEARWEMIAAFPGEGQSIDFSLVSQERFQRSYSFTIGTERLRLLNHFVDDPTSYQTQPNFTPFLDGTGTDSLERCHRSNQ</sequence>
<reference evidence="1" key="2">
    <citation type="submission" date="2014-07" db="EMBL/GenBank/DDBJ databases">
        <authorList>
            <person name="Hull J."/>
        </authorList>
    </citation>
    <scope>NUCLEOTIDE SEQUENCE</scope>
</reference>
<keyword evidence="1" id="KW-0804">Transcription</keyword>
<accession>A0A0A9XQ80</accession>
<proteinExistence type="predicted"/>
<organism evidence="1">
    <name type="scientific">Lygus hesperus</name>
    <name type="common">Western plant bug</name>
    <dbReference type="NCBI Taxonomy" id="30085"/>
    <lineage>
        <taxon>Eukaryota</taxon>
        <taxon>Metazoa</taxon>
        <taxon>Ecdysozoa</taxon>
        <taxon>Arthropoda</taxon>
        <taxon>Hexapoda</taxon>
        <taxon>Insecta</taxon>
        <taxon>Pterygota</taxon>
        <taxon>Neoptera</taxon>
        <taxon>Paraneoptera</taxon>
        <taxon>Hemiptera</taxon>
        <taxon>Heteroptera</taxon>
        <taxon>Panheteroptera</taxon>
        <taxon>Cimicomorpha</taxon>
        <taxon>Miridae</taxon>
        <taxon>Mirini</taxon>
        <taxon>Lygus</taxon>
    </lineage>
</organism>
<name>A0A0A9XQ80_LYGHE</name>
<evidence type="ECO:0000313" key="1">
    <source>
        <dbReference type="EMBL" id="JAG21786.1"/>
    </source>
</evidence>
<dbReference type="GO" id="GO:0000428">
    <property type="term" value="C:DNA-directed RNA polymerase complex"/>
    <property type="evidence" value="ECO:0007669"/>
    <property type="project" value="UniProtKB-KW"/>
</dbReference>